<feature type="transmembrane region" description="Helical" evidence="14">
    <location>
        <begin position="941"/>
        <end position="966"/>
    </location>
</feature>
<dbReference type="InterPro" id="IPR002110">
    <property type="entry name" value="Ankyrin_rpt"/>
</dbReference>
<evidence type="ECO:0000256" key="12">
    <source>
        <dbReference type="PROSITE-ProRule" id="PRU00023"/>
    </source>
</evidence>
<keyword evidence="9 14" id="KW-0472">Membrane</keyword>
<sequence length="1106" mass="124781">MNIYEAAKNGSITVLEHLIERIYRKHADIRSRREALSATDAYHLTPLHYAVKYDHLDAAQILLDKGADVNASGDYDVTPLHYAIRFMVKDCSMMQLLISNNATINAKDKFSSTPLHYACLKGNVKAVKELLKAKNIDIEAKDQLNSTPLHSCCINGNIAIAKMLIDCNANINAVNDAGFTPLHNACTQGNIELLSYLFEVMEDLDKSLLPTLISRQNKEGQSFIHLAVLGSYSAIVKLLLEKGCNVNQCMDGEETPLHIATVIGNKEIVEFLLLHGADVEKRNSIGRTALHKAADFGKYEILELLISKNADIDRFDNSYLTPLLLASSRPGNQKTIQTLLKCGAHVDLTNTEEQTALHVAVINNNVDGVELLLSFSEAKNIIDMSDKDNNTCLHIACKSGFEKIAIMLMDANANVRSRNNFEQTPLHLAAFFGQEDVVDNILEINPSVINDLDREGNSPLHLAAMNGHVNVISFLLKSGASINDKNTKGFTPLVCAVKKGQTEAVKKLILEGANIATAESGQGPLHLSCTKGHSKTVEVLLDHCNINETDASGNNPLDICIDSCKIDAAKTLLSHPDWRIVLQNKTIDLVTMKVTTPLRKMIKKLPDLALFTFNKCITDSNHLTNDPEYNITLDYEFLDDTYSQWPCDIVQKHTLKGSTADDTYSPENIQKKMESKNAHCLSWMIRYKQKELIAHPLVMSLIAKKWQQFAIFIYYLKLMLYVMFLLSLTMYVLTTAPLRAPYRAEDCLLQVDKSQWDLFFFVYIGKVVVVFLSLAHMLFEIIQLMNQRLSYFAFGNLLEWTVYILAVVNVSDDFLPLVVSIPGYNGIICGTYQKATGALCIFLAWFNFILFIQKVPVFGIYIVMLLFVITTFMKFFVVFVFLIIAFGLSFYLLFHDYNELPAFHHPFTALVKTGVMMTGEITFDDVFSNHLSYLDRPFATVTWIIFLLFLIIMVIVLMNLLVGLAVDDIQAVQKEAELSKATMQIEICLDSEKILPQKLRMQFVKLKSQTFYPNKDGLPLNISSEVYQLIQEILKERKDNEFGVNEELRDIQDSVTAIDEKLKEIEKQMQEVNDVNEQLSNLRSMMTEVLKQQRRRSSKPRTKVDE</sequence>
<keyword evidence="8" id="KW-0406">Ion transport</keyword>
<evidence type="ECO:0000256" key="9">
    <source>
        <dbReference type="ARBA" id="ARBA00023136"/>
    </source>
</evidence>
<dbReference type="PANTHER" id="PTHR47143:SF1">
    <property type="entry name" value="ION_TRANS DOMAIN-CONTAINING PROTEIN"/>
    <property type="match status" value="1"/>
</dbReference>
<keyword evidence="11" id="KW-0407">Ion channel</keyword>
<keyword evidence="2" id="KW-0813">Transport</keyword>
<feature type="coiled-coil region" evidence="13">
    <location>
        <begin position="1048"/>
        <end position="1092"/>
    </location>
</feature>
<evidence type="ECO:0000256" key="5">
    <source>
        <dbReference type="ARBA" id="ARBA00022737"/>
    </source>
</evidence>
<evidence type="ECO:0000256" key="4">
    <source>
        <dbReference type="ARBA" id="ARBA00022692"/>
    </source>
</evidence>
<proteinExistence type="predicted"/>
<feature type="repeat" description="ANK" evidence="12">
    <location>
        <begin position="352"/>
        <end position="384"/>
    </location>
</feature>
<dbReference type="GeneID" id="100215626"/>
<keyword evidence="13" id="KW-0175">Coiled coil</keyword>
<dbReference type="SUPFAM" id="SSF48403">
    <property type="entry name" value="Ankyrin repeat"/>
    <property type="match status" value="2"/>
</dbReference>
<keyword evidence="16" id="KW-1185">Reference proteome</keyword>
<dbReference type="SMART" id="SM00248">
    <property type="entry name" value="ANK"/>
    <property type="match status" value="16"/>
</dbReference>
<name>A0ABM4BJE0_HYDVU</name>
<evidence type="ECO:0000256" key="14">
    <source>
        <dbReference type="SAM" id="Phobius"/>
    </source>
</evidence>
<dbReference type="PRINTS" id="PR01415">
    <property type="entry name" value="ANKYRIN"/>
</dbReference>
<evidence type="ECO:0000256" key="1">
    <source>
        <dbReference type="ARBA" id="ARBA00004141"/>
    </source>
</evidence>
<evidence type="ECO:0000256" key="3">
    <source>
        <dbReference type="ARBA" id="ARBA00022606"/>
    </source>
</evidence>
<accession>A0ABM4BJE0</accession>
<evidence type="ECO:0000313" key="16">
    <source>
        <dbReference type="Proteomes" id="UP001652625"/>
    </source>
</evidence>
<dbReference type="RefSeq" id="XP_065649162.1">
    <property type="nucleotide sequence ID" value="XM_065793090.1"/>
</dbReference>
<reference evidence="17" key="1">
    <citation type="submission" date="2025-08" db="UniProtKB">
        <authorList>
            <consortium name="RefSeq"/>
        </authorList>
    </citation>
    <scope>IDENTIFICATION</scope>
</reference>
<organism evidence="16 17">
    <name type="scientific">Hydra vulgaris</name>
    <name type="common">Hydra</name>
    <name type="synonym">Hydra attenuata</name>
    <dbReference type="NCBI Taxonomy" id="6087"/>
    <lineage>
        <taxon>Eukaryota</taxon>
        <taxon>Metazoa</taxon>
        <taxon>Cnidaria</taxon>
        <taxon>Hydrozoa</taxon>
        <taxon>Hydroidolina</taxon>
        <taxon>Anthoathecata</taxon>
        <taxon>Aplanulata</taxon>
        <taxon>Hydridae</taxon>
        <taxon>Hydra</taxon>
    </lineage>
</organism>
<feature type="transmembrane region" description="Helical" evidence="14">
    <location>
        <begin position="709"/>
        <end position="733"/>
    </location>
</feature>
<evidence type="ECO:0000256" key="8">
    <source>
        <dbReference type="ARBA" id="ARBA00023065"/>
    </source>
</evidence>
<dbReference type="PANTHER" id="PTHR47143">
    <property type="entry name" value="TRANSIENT RECEPTOR POTENTIAL CATION CHANNEL PROTEIN PAINLESS"/>
    <property type="match status" value="1"/>
</dbReference>
<gene>
    <name evidence="17" type="primary">LOC100215626</name>
</gene>
<feature type="transmembrane region" description="Helical" evidence="14">
    <location>
        <begin position="875"/>
        <end position="894"/>
    </location>
</feature>
<evidence type="ECO:0000259" key="15">
    <source>
        <dbReference type="Pfam" id="PF00520"/>
    </source>
</evidence>
<dbReference type="Gene3D" id="1.10.287.70">
    <property type="match status" value="1"/>
</dbReference>
<feature type="repeat" description="ANK" evidence="12">
    <location>
        <begin position="488"/>
        <end position="520"/>
    </location>
</feature>
<feature type="transmembrane region" description="Helical" evidence="14">
    <location>
        <begin position="791"/>
        <end position="810"/>
    </location>
</feature>
<feature type="repeat" description="ANK" evidence="12">
    <location>
        <begin position="177"/>
        <end position="205"/>
    </location>
</feature>
<dbReference type="Gene3D" id="1.25.40.20">
    <property type="entry name" value="Ankyrin repeat-containing domain"/>
    <property type="match status" value="5"/>
</dbReference>
<dbReference type="PROSITE" id="PS50088">
    <property type="entry name" value="ANK_REPEAT"/>
    <property type="match status" value="13"/>
</dbReference>
<feature type="repeat" description="ANK" evidence="12">
    <location>
        <begin position="75"/>
        <end position="109"/>
    </location>
</feature>
<feature type="domain" description="Ion transport" evidence="15">
    <location>
        <begin position="720"/>
        <end position="976"/>
    </location>
</feature>
<dbReference type="Pfam" id="PF12796">
    <property type="entry name" value="Ank_2"/>
    <property type="match status" value="4"/>
</dbReference>
<evidence type="ECO:0000256" key="13">
    <source>
        <dbReference type="SAM" id="Coils"/>
    </source>
</evidence>
<evidence type="ECO:0000256" key="2">
    <source>
        <dbReference type="ARBA" id="ARBA00022448"/>
    </source>
</evidence>
<dbReference type="InterPro" id="IPR052076">
    <property type="entry name" value="TRP_cation_channel"/>
</dbReference>
<evidence type="ECO:0000256" key="6">
    <source>
        <dbReference type="ARBA" id="ARBA00022989"/>
    </source>
</evidence>
<feature type="transmembrane region" description="Helical" evidence="14">
    <location>
        <begin position="758"/>
        <end position="779"/>
    </location>
</feature>
<dbReference type="InterPro" id="IPR005821">
    <property type="entry name" value="Ion_trans_dom"/>
</dbReference>
<keyword evidence="6 14" id="KW-1133">Transmembrane helix</keyword>
<dbReference type="PROSITE" id="PS50297">
    <property type="entry name" value="ANK_REP_REGION"/>
    <property type="match status" value="12"/>
</dbReference>
<keyword evidence="10" id="KW-0325">Glycoprotein</keyword>
<dbReference type="InterPro" id="IPR036770">
    <property type="entry name" value="Ankyrin_rpt-contain_sf"/>
</dbReference>
<feature type="transmembrane region" description="Helical" evidence="14">
    <location>
        <begin position="842"/>
        <end position="868"/>
    </location>
</feature>
<feature type="repeat" description="ANK" evidence="12">
    <location>
        <begin position="144"/>
        <end position="176"/>
    </location>
</feature>
<feature type="repeat" description="ANK" evidence="12">
    <location>
        <begin position="42"/>
        <end position="74"/>
    </location>
</feature>
<keyword evidence="4 14" id="KW-0812">Transmembrane</keyword>
<feature type="repeat" description="ANK" evidence="12">
    <location>
        <begin position="455"/>
        <end position="487"/>
    </location>
</feature>
<keyword evidence="7 12" id="KW-0040">ANK repeat</keyword>
<comment type="subcellular location">
    <subcellularLocation>
        <location evidence="1">Membrane</location>
        <topology evidence="1">Multi-pass membrane protein</topology>
    </subcellularLocation>
</comment>
<evidence type="ECO:0000313" key="17">
    <source>
        <dbReference type="RefSeq" id="XP_065649162.1"/>
    </source>
</evidence>
<keyword evidence="17" id="KW-0675">Receptor</keyword>
<feature type="repeat" description="ANK" evidence="12">
    <location>
        <begin position="520"/>
        <end position="543"/>
    </location>
</feature>
<dbReference type="Pfam" id="PF00023">
    <property type="entry name" value="Ank"/>
    <property type="match status" value="2"/>
</dbReference>
<keyword evidence="5" id="KW-0677">Repeat</keyword>
<evidence type="ECO:0000256" key="11">
    <source>
        <dbReference type="ARBA" id="ARBA00023303"/>
    </source>
</evidence>
<feature type="repeat" description="ANK" evidence="12">
    <location>
        <begin position="388"/>
        <end position="420"/>
    </location>
</feature>
<evidence type="ECO:0000256" key="10">
    <source>
        <dbReference type="ARBA" id="ARBA00023180"/>
    </source>
</evidence>
<dbReference type="Pfam" id="PF00520">
    <property type="entry name" value="Ion_trans"/>
    <property type="match status" value="1"/>
</dbReference>
<feature type="repeat" description="ANK" evidence="12">
    <location>
        <begin position="219"/>
        <end position="251"/>
    </location>
</feature>
<feature type="repeat" description="ANK" evidence="12">
    <location>
        <begin position="252"/>
        <end position="284"/>
    </location>
</feature>
<evidence type="ECO:0000256" key="7">
    <source>
        <dbReference type="ARBA" id="ARBA00023043"/>
    </source>
</evidence>
<feature type="repeat" description="ANK" evidence="12">
    <location>
        <begin position="285"/>
        <end position="317"/>
    </location>
</feature>
<feature type="repeat" description="ANK" evidence="12">
    <location>
        <begin position="110"/>
        <end position="143"/>
    </location>
</feature>
<dbReference type="Proteomes" id="UP001652625">
    <property type="component" value="Chromosome 03"/>
</dbReference>
<keyword evidence="3" id="KW-0716">Sensory transduction</keyword>
<protein>
    <submittedName>
        <fullName evidence="17">Transient receptor potential cation channel subfamily A member 1 homolog isoform X3</fullName>
    </submittedName>
</protein>